<keyword evidence="5" id="KW-1185">Reference proteome</keyword>
<evidence type="ECO:0000259" key="3">
    <source>
        <dbReference type="Pfam" id="PF12850"/>
    </source>
</evidence>
<gene>
    <name evidence="4" type="ORF">BRLA_c012120</name>
</gene>
<dbReference type="Gene3D" id="3.60.21.10">
    <property type="match status" value="1"/>
</dbReference>
<dbReference type="eggNOG" id="COG0622">
    <property type="taxonomic scope" value="Bacteria"/>
</dbReference>
<proteinExistence type="inferred from homology"/>
<evidence type="ECO:0000313" key="4">
    <source>
        <dbReference type="EMBL" id="AIG25552.1"/>
    </source>
</evidence>
<dbReference type="STRING" id="1042163.BRLA_c012120"/>
<evidence type="ECO:0000256" key="2">
    <source>
        <dbReference type="RuleBase" id="RU362039"/>
    </source>
</evidence>
<dbReference type="InterPro" id="IPR029052">
    <property type="entry name" value="Metallo-depent_PP-like"/>
</dbReference>
<dbReference type="AlphaFoldDB" id="A0A075QYW9"/>
<comment type="similarity">
    <text evidence="1 2">Belongs to the metallophosphoesterase superfamily. YfcE family.</text>
</comment>
<dbReference type="KEGG" id="blr:BRLA_c012120"/>
<dbReference type="HOGENOM" id="CLU_063749_2_0_9"/>
<sequence length="173" mass="20004">MSILIISDTHGQIKEVQEVVDRHPADFILHCGDFCVDQKQAPFSKMQLVQGNCDFEPVAKDRVTRWKDLIIYQTHGHLYDVKSSLMKLHYRAEEVGANVVLFGHSHFPVCEVERDILFINPGSLMMPRGFRTPTYAVLEQIGTDDFHIKVQVRFYDRQGQEISERGGQFLVRR</sequence>
<dbReference type="Pfam" id="PF12850">
    <property type="entry name" value="Metallophos_2"/>
    <property type="match status" value="1"/>
</dbReference>
<name>A0A075QYW9_BRELA</name>
<evidence type="ECO:0000256" key="1">
    <source>
        <dbReference type="ARBA" id="ARBA00008950"/>
    </source>
</evidence>
<comment type="cofactor">
    <cofactor evidence="2">
        <name>a divalent metal cation</name>
        <dbReference type="ChEBI" id="CHEBI:60240"/>
    </cofactor>
</comment>
<feature type="domain" description="Calcineurin-like phosphoesterase" evidence="3">
    <location>
        <begin position="1"/>
        <end position="139"/>
    </location>
</feature>
<evidence type="ECO:0000313" key="5">
    <source>
        <dbReference type="Proteomes" id="UP000005850"/>
    </source>
</evidence>
<dbReference type="InterPro" id="IPR024654">
    <property type="entry name" value="Calcineurin-like_PHP_lpxH"/>
</dbReference>
<dbReference type="PANTHER" id="PTHR11124">
    <property type="entry name" value="VACUOLAR SORTING PROTEIN VPS29"/>
    <property type="match status" value="1"/>
</dbReference>
<dbReference type="Proteomes" id="UP000005850">
    <property type="component" value="Chromosome"/>
</dbReference>
<dbReference type="InterPro" id="IPR000979">
    <property type="entry name" value="Phosphodiesterase_MJ0936/Vps29"/>
</dbReference>
<keyword evidence="2" id="KW-0479">Metal-binding</keyword>
<dbReference type="EC" id="3.1.4.-" evidence="2"/>
<dbReference type="SUPFAM" id="SSF56300">
    <property type="entry name" value="Metallo-dependent phosphatases"/>
    <property type="match status" value="1"/>
</dbReference>
<dbReference type="EMBL" id="CP007806">
    <property type="protein sequence ID" value="AIG25552.1"/>
    <property type="molecule type" value="Genomic_DNA"/>
</dbReference>
<organism evidence="4 5">
    <name type="scientific">Brevibacillus laterosporus LMG 15441</name>
    <dbReference type="NCBI Taxonomy" id="1042163"/>
    <lineage>
        <taxon>Bacteria</taxon>
        <taxon>Bacillati</taxon>
        <taxon>Bacillota</taxon>
        <taxon>Bacilli</taxon>
        <taxon>Bacillales</taxon>
        <taxon>Paenibacillaceae</taxon>
        <taxon>Brevibacillus</taxon>
    </lineage>
</organism>
<dbReference type="GO" id="GO:0046872">
    <property type="term" value="F:metal ion binding"/>
    <property type="evidence" value="ECO:0007669"/>
    <property type="project" value="UniProtKB-KW"/>
</dbReference>
<protein>
    <recommendedName>
        <fullName evidence="2">Phosphoesterase</fullName>
        <ecNumber evidence="2">3.1.4.-</ecNumber>
    </recommendedName>
</protein>
<accession>A0A075QYW9</accession>
<dbReference type="GO" id="GO:0016787">
    <property type="term" value="F:hydrolase activity"/>
    <property type="evidence" value="ECO:0007669"/>
    <property type="project" value="UniProtKB-UniRule"/>
</dbReference>
<reference evidence="4 5" key="1">
    <citation type="journal article" date="2011" name="J. Bacteriol.">
        <title>Genome sequence of Brevibacillus laterosporus LMG 15441, a pathogen of invertebrates.</title>
        <authorList>
            <person name="Djukic M."/>
            <person name="Poehlein A."/>
            <person name="Thurmer A."/>
            <person name="Daniel R."/>
        </authorList>
    </citation>
    <scope>NUCLEOTIDE SEQUENCE [LARGE SCALE GENOMIC DNA]</scope>
    <source>
        <strain evidence="4 5">LMG 15441</strain>
    </source>
</reference>
<dbReference type="RefSeq" id="WP_003334896.1">
    <property type="nucleotide sequence ID" value="NZ_CP007806.1"/>
</dbReference>
<dbReference type="NCBIfam" id="TIGR00040">
    <property type="entry name" value="yfcE"/>
    <property type="match status" value="1"/>
</dbReference>